<feature type="domain" description="C2H2-type" evidence="9">
    <location>
        <begin position="437"/>
        <end position="466"/>
    </location>
</feature>
<dbReference type="GO" id="GO:0008270">
    <property type="term" value="F:zinc ion binding"/>
    <property type="evidence" value="ECO:0007669"/>
    <property type="project" value="UniProtKB-KW"/>
</dbReference>
<evidence type="ECO:0000313" key="10">
    <source>
        <dbReference type="Ensembl" id="ENSOMYP00000065226.1"/>
    </source>
</evidence>
<dbReference type="PANTHER" id="PTHR23235:SF64">
    <property type="entry name" value="KRUEPPEL-LIKE FACTOR 10"/>
    <property type="match status" value="1"/>
</dbReference>
<dbReference type="Ensembl" id="ENSOMYT00000071045.2">
    <property type="protein sequence ID" value="ENSOMYP00000065226.1"/>
    <property type="gene ID" value="ENSOMYG00000030224.2"/>
</dbReference>
<dbReference type="CDD" id="cd21572">
    <property type="entry name" value="KLF10_N"/>
    <property type="match status" value="1"/>
</dbReference>
<dbReference type="PROSITE" id="PS50157">
    <property type="entry name" value="ZINC_FINGER_C2H2_2"/>
    <property type="match status" value="3"/>
</dbReference>
<evidence type="ECO:0000256" key="1">
    <source>
        <dbReference type="ARBA" id="ARBA00004123"/>
    </source>
</evidence>
<accession>A0A8C7SIA9</accession>
<keyword evidence="2" id="KW-0479">Metal-binding</keyword>
<dbReference type="InterPro" id="IPR013087">
    <property type="entry name" value="Znf_C2H2_type"/>
</dbReference>
<protein>
    <recommendedName>
        <fullName evidence="9">C2H2-type domain-containing protein</fullName>
    </recommendedName>
</protein>
<dbReference type="GO" id="GO:0000981">
    <property type="term" value="F:DNA-binding transcription factor activity, RNA polymerase II-specific"/>
    <property type="evidence" value="ECO:0007669"/>
    <property type="project" value="TreeGrafter"/>
</dbReference>
<proteinExistence type="predicted"/>
<dbReference type="SMART" id="SM00355">
    <property type="entry name" value="ZnF_C2H2"/>
    <property type="match status" value="3"/>
</dbReference>
<feature type="domain" description="C2H2-type" evidence="9">
    <location>
        <begin position="407"/>
        <end position="436"/>
    </location>
</feature>
<dbReference type="FunFam" id="3.30.160.60:FF:000072">
    <property type="entry name" value="zinc finger protein 143 isoform X1"/>
    <property type="match status" value="1"/>
</dbReference>
<reference evidence="10" key="1">
    <citation type="submission" date="2020-07" db="EMBL/GenBank/DDBJ databases">
        <title>A long reads based de novo assembly of the rainbow trout Arlee double haploid line genome.</title>
        <authorList>
            <person name="Gao G."/>
            <person name="Palti Y."/>
        </authorList>
    </citation>
    <scope>NUCLEOTIDE SEQUENCE [LARGE SCALE GENOMIC DNA]</scope>
</reference>
<organism evidence="10 11">
    <name type="scientific">Oncorhynchus mykiss</name>
    <name type="common">Rainbow trout</name>
    <name type="synonym">Salmo gairdneri</name>
    <dbReference type="NCBI Taxonomy" id="8022"/>
    <lineage>
        <taxon>Eukaryota</taxon>
        <taxon>Metazoa</taxon>
        <taxon>Chordata</taxon>
        <taxon>Craniata</taxon>
        <taxon>Vertebrata</taxon>
        <taxon>Euteleostomi</taxon>
        <taxon>Actinopterygii</taxon>
        <taxon>Neopterygii</taxon>
        <taxon>Teleostei</taxon>
        <taxon>Protacanthopterygii</taxon>
        <taxon>Salmoniformes</taxon>
        <taxon>Salmonidae</taxon>
        <taxon>Salmoninae</taxon>
        <taxon>Oncorhynchus</taxon>
    </lineage>
</organism>
<dbReference type="GO" id="GO:0000978">
    <property type="term" value="F:RNA polymerase II cis-regulatory region sequence-specific DNA binding"/>
    <property type="evidence" value="ECO:0007669"/>
    <property type="project" value="TreeGrafter"/>
</dbReference>
<dbReference type="Gene3D" id="3.30.160.60">
    <property type="entry name" value="Classic Zinc Finger"/>
    <property type="match status" value="3"/>
</dbReference>
<dbReference type="SUPFAM" id="SSF57667">
    <property type="entry name" value="beta-beta-alpha zinc fingers"/>
    <property type="match status" value="2"/>
</dbReference>
<dbReference type="Pfam" id="PF00096">
    <property type="entry name" value="zf-C2H2"/>
    <property type="match status" value="3"/>
</dbReference>
<dbReference type="GeneTree" id="ENSGT00940000159405"/>
<comment type="subcellular location">
    <subcellularLocation>
        <location evidence="1">Nucleus</location>
    </subcellularLocation>
</comment>
<keyword evidence="4 7" id="KW-0863">Zinc-finger</keyword>
<reference evidence="10" key="3">
    <citation type="submission" date="2025-09" db="UniProtKB">
        <authorList>
            <consortium name="Ensembl"/>
        </authorList>
    </citation>
    <scope>IDENTIFICATION</scope>
</reference>
<keyword evidence="5" id="KW-0862">Zinc</keyword>
<sequence length="533" mass="59172">MRKCMSSFVERHNNSGTMEVDELYHPGSQNHEESQCHPMAVGDMEAVEALMFMNTHWKARTSRSFKHRQFRPLTPSSDFSEDDSRLSLDPAEVHESLVNFLCYLCVFSQVLSHTFTVIILHTKLNLINITSHNVEIILFRNHNLVFFTLPSQCMTPPYSPPNFEAIHSHPAPETVQTSWCQSNNPQPAQQGLTQPQMVSQPQSQATSVIRHTADAQHCSWSICPAAPLEHRLTQPLPPQPQPSPDSINPLADRLSGRDSKGNMTPLDSSAELAAIQAPVTVTLPASVGKFHQPTSVSPVNCGVSPVPVYCQILPAVPIAANSHIPMVETSHQQQSAAVGPPSVFFMGDQVTKGPIIFLVPRPVVGIQPSVLTSGGTKLPAIAPAPGFTSVVQRSSLQPAEVSRVRSHICPHEDCGKTYFKSSHLKAHMRTHTGEKPFKCRWEGCERCFARSDELSRHRRTHTGEKRFACPMCHSRFMRSDHLAKHARRHLATKKVPCWQMGICHSVDVTHAVFSAPFLRPLPRINSCLKDTVE</sequence>
<evidence type="ECO:0000313" key="11">
    <source>
        <dbReference type="Proteomes" id="UP000694395"/>
    </source>
</evidence>
<name>A0A8C7SIA9_ONCMY</name>
<keyword evidence="3" id="KW-0677">Repeat</keyword>
<dbReference type="GO" id="GO:0005634">
    <property type="term" value="C:nucleus"/>
    <property type="evidence" value="ECO:0007669"/>
    <property type="project" value="UniProtKB-SubCell"/>
</dbReference>
<evidence type="ECO:0000256" key="2">
    <source>
        <dbReference type="ARBA" id="ARBA00022723"/>
    </source>
</evidence>
<dbReference type="Proteomes" id="UP000694395">
    <property type="component" value="Chromosome 3"/>
</dbReference>
<evidence type="ECO:0000256" key="4">
    <source>
        <dbReference type="ARBA" id="ARBA00022771"/>
    </source>
</evidence>
<feature type="region of interest" description="Disordered" evidence="8">
    <location>
        <begin position="231"/>
        <end position="265"/>
    </location>
</feature>
<dbReference type="InterPro" id="IPR036236">
    <property type="entry name" value="Znf_C2H2_sf"/>
</dbReference>
<evidence type="ECO:0000256" key="6">
    <source>
        <dbReference type="ARBA" id="ARBA00023242"/>
    </source>
</evidence>
<evidence type="ECO:0000259" key="9">
    <source>
        <dbReference type="PROSITE" id="PS50157"/>
    </source>
</evidence>
<dbReference type="PROSITE" id="PS00028">
    <property type="entry name" value="ZINC_FINGER_C2H2_1"/>
    <property type="match status" value="3"/>
</dbReference>
<evidence type="ECO:0000256" key="5">
    <source>
        <dbReference type="ARBA" id="ARBA00022833"/>
    </source>
</evidence>
<feature type="domain" description="C2H2-type" evidence="9">
    <location>
        <begin position="467"/>
        <end position="494"/>
    </location>
</feature>
<dbReference type="FunFam" id="3.30.160.60:FF:000018">
    <property type="entry name" value="Krueppel-like factor 15"/>
    <property type="match status" value="1"/>
</dbReference>
<evidence type="ECO:0000256" key="7">
    <source>
        <dbReference type="PROSITE-ProRule" id="PRU00042"/>
    </source>
</evidence>
<dbReference type="AlphaFoldDB" id="A0A8C7SIA9"/>
<reference evidence="10" key="2">
    <citation type="submission" date="2025-08" db="UniProtKB">
        <authorList>
            <consortium name="Ensembl"/>
        </authorList>
    </citation>
    <scope>IDENTIFICATION</scope>
</reference>
<dbReference type="FunFam" id="3.30.160.60:FF:000100">
    <property type="entry name" value="Zinc finger 45-like"/>
    <property type="match status" value="1"/>
</dbReference>
<keyword evidence="11" id="KW-1185">Reference proteome</keyword>
<evidence type="ECO:0000256" key="8">
    <source>
        <dbReference type="SAM" id="MobiDB-lite"/>
    </source>
</evidence>
<gene>
    <name evidence="10" type="primary">LOC110511366</name>
</gene>
<dbReference type="PANTHER" id="PTHR23235">
    <property type="entry name" value="KRUEPPEL-LIKE TRANSCRIPTION FACTOR"/>
    <property type="match status" value="1"/>
</dbReference>
<evidence type="ECO:0000256" key="3">
    <source>
        <dbReference type="ARBA" id="ARBA00022737"/>
    </source>
</evidence>
<keyword evidence="6" id="KW-0539">Nucleus</keyword>